<evidence type="ECO:0008006" key="9">
    <source>
        <dbReference type="Google" id="ProtNLM"/>
    </source>
</evidence>
<feature type="transmembrane region" description="Helical" evidence="6">
    <location>
        <begin position="241"/>
        <end position="265"/>
    </location>
</feature>
<feature type="transmembrane region" description="Helical" evidence="6">
    <location>
        <begin position="370"/>
        <end position="391"/>
    </location>
</feature>
<feature type="transmembrane region" description="Helical" evidence="6">
    <location>
        <begin position="204"/>
        <end position="229"/>
    </location>
</feature>
<feature type="transmembrane region" description="Helical" evidence="6">
    <location>
        <begin position="106"/>
        <end position="129"/>
    </location>
</feature>
<evidence type="ECO:0000256" key="4">
    <source>
        <dbReference type="ARBA" id="ARBA00022989"/>
    </source>
</evidence>
<evidence type="ECO:0000256" key="1">
    <source>
        <dbReference type="ARBA" id="ARBA00004651"/>
    </source>
</evidence>
<proteinExistence type="predicted"/>
<dbReference type="RefSeq" id="WP_112748098.1">
    <property type="nucleotide sequence ID" value="NZ_QMFY01000009.1"/>
</dbReference>
<evidence type="ECO:0000313" key="7">
    <source>
        <dbReference type="EMBL" id="RAV99751.1"/>
    </source>
</evidence>
<evidence type="ECO:0000256" key="2">
    <source>
        <dbReference type="ARBA" id="ARBA00022475"/>
    </source>
</evidence>
<evidence type="ECO:0000256" key="6">
    <source>
        <dbReference type="SAM" id="Phobius"/>
    </source>
</evidence>
<evidence type="ECO:0000313" key="8">
    <source>
        <dbReference type="Proteomes" id="UP000251889"/>
    </source>
</evidence>
<keyword evidence="4 6" id="KW-1133">Transmembrane helix</keyword>
<dbReference type="OrthoDB" id="9850837at2"/>
<keyword evidence="2" id="KW-1003">Cell membrane</keyword>
<feature type="transmembrane region" description="Helical" evidence="6">
    <location>
        <begin position="317"/>
        <end position="339"/>
    </location>
</feature>
<evidence type="ECO:0000256" key="3">
    <source>
        <dbReference type="ARBA" id="ARBA00022692"/>
    </source>
</evidence>
<protein>
    <recommendedName>
        <fullName evidence="9">Polysaccharide biosynthesis protein</fullName>
    </recommendedName>
</protein>
<dbReference type="PANTHER" id="PTHR30250">
    <property type="entry name" value="PST FAMILY PREDICTED COLANIC ACID TRANSPORTER"/>
    <property type="match status" value="1"/>
</dbReference>
<reference evidence="7 8" key="1">
    <citation type="submission" date="2018-06" db="EMBL/GenBank/DDBJ databases">
        <title>Chryseolinea flavus sp. nov., a member of the phylum Bacteroidetes isolated from soil.</title>
        <authorList>
            <person name="Li Y."/>
            <person name="Wang J."/>
        </authorList>
    </citation>
    <scope>NUCLEOTIDE SEQUENCE [LARGE SCALE GENOMIC DNA]</scope>
    <source>
        <strain evidence="7 8">SDU1-6</strain>
    </source>
</reference>
<dbReference type="Proteomes" id="UP000251889">
    <property type="component" value="Unassembled WGS sequence"/>
</dbReference>
<keyword evidence="5 6" id="KW-0472">Membrane</keyword>
<name>A0A364XYZ7_9BACT</name>
<feature type="transmembrane region" description="Helical" evidence="6">
    <location>
        <begin position="165"/>
        <end position="183"/>
    </location>
</feature>
<feature type="transmembrane region" description="Helical" evidence="6">
    <location>
        <begin position="277"/>
        <end position="305"/>
    </location>
</feature>
<dbReference type="AlphaFoldDB" id="A0A364XYZ7"/>
<keyword evidence="8" id="KW-1185">Reference proteome</keyword>
<dbReference type="GO" id="GO:0005886">
    <property type="term" value="C:plasma membrane"/>
    <property type="evidence" value="ECO:0007669"/>
    <property type="project" value="UniProtKB-SubCell"/>
</dbReference>
<dbReference type="PANTHER" id="PTHR30250:SF11">
    <property type="entry name" value="O-ANTIGEN TRANSPORTER-RELATED"/>
    <property type="match status" value="1"/>
</dbReference>
<accession>A0A364XYZ7</accession>
<dbReference type="InterPro" id="IPR050833">
    <property type="entry name" value="Poly_Biosynth_Transport"/>
</dbReference>
<feature type="transmembrane region" description="Helical" evidence="6">
    <location>
        <begin position="346"/>
        <end position="364"/>
    </location>
</feature>
<dbReference type="EMBL" id="QMFY01000009">
    <property type="protein sequence ID" value="RAV99751.1"/>
    <property type="molecule type" value="Genomic_DNA"/>
</dbReference>
<gene>
    <name evidence="7" type="ORF">DQQ10_17035</name>
</gene>
<comment type="caution">
    <text evidence="7">The sequence shown here is derived from an EMBL/GenBank/DDBJ whole genome shotgun (WGS) entry which is preliminary data.</text>
</comment>
<feature type="transmembrane region" description="Helical" evidence="6">
    <location>
        <begin position="77"/>
        <end position="100"/>
    </location>
</feature>
<feature type="transmembrane region" description="Helical" evidence="6">
    <location>
        <begin position="12"/>
        <end position="37"/>
    </location>
</feature>
<organism evidence="7 8">
    <name type="scientific">Pseudochryseolinea flava</name>
    <dbReference type="NCBI Taxonomy" id="2059302"/>
    <lineage>
        <taxon>Bacteria</taxon>
        <taxon>Pseudomonadati</taxon>
        <taxon>Bacteroidota</taxon>
        <taxon>Cytophagia</taxon>
        <taxon>Cytophagales</taxon>
        <taxon>Fulvivirgaceae</taxon>
        <taxon>Pseudochryseolinea</taxon>
    </lineage>
</organism>
<evidence type="ECO:0000256" key="5">
    <source>
        <dbReference type="ARBA" id="ARBA00023136"/>
    </source>
</evidence>
<comment type="subcellular location">
    <subcellularLocation>
        <location evidence="1">Cell membrane</location>
        <topology evidence="1">Multi-pass membrane protein</topology>
    </subcellularLocation>
</comment>
<feature type="transmembrane region" description="Helical" evidence="6">
    <location>
        <begin position="141"/>
        <end position="159"/>
    </location>
</feature>
<keyword evidence="3 6" id="KW-0812">Transmembrane</keyword>
<sequence length="403" mass="45350">MALLKEGVRYVIFNYLSVFLNTVRGIVLIAVLTPIQMGSYRLIFTYSNYFRYYNLGLNALAFYRAPPRKLQALYSNLLFKINISLAAFFGILFSVAYTFLASDEYSSLWLASIFLFVILFFTQTSETFVTIAKIHGRFDIINRYNIAFASGSLVLMIVLGKTYGLHGAIGGLALATMATSLYLSTVLKDAAQSSVTLTFNRIKLFFLSGALNIFPGMLSILFSTIEVWLITRSFGLAETGYYSVVITLVNLILMINTDGFVFLYAKRSKQIKNDPRFVLKSTVLSFGVTLLFCAMCIPIVHWGVAYFFPQYATASDIYQICFWGIPFLVMKNLVVYYLSNNRPIRISVLLALLLVMKTVVLLQPQTTADFYTSVAWSNVVFGVAIAIIFIIDNNIIRRNNIPA</sequence>